<sequence length="147" mass="16403">MESFCKKKPSCEVKSESFSLLEEFAVLKSFLVQYTSGCPLTCYNCQKLGHVAAHFPLKQCGYCRIENEHTSNKCPEGLAQIKPKVADSMFVELMAVESVPLHLSTQCRQAPLPGISHYYEGQKNVELLYTTGPKAHLHPGTNTYQST</sequence>
<proteinExistence type="predicted"/>
<evidence type="ECO:0000313" key="1">
    <source>
        <dbReference type="EMBL" id="KAJ9071473.1"/>
    </source>
</evidence>
<gene>
    <name evidence="1" type="ORF">DSO57_1036554</name>
</gene>
<accession>A0ACC2TA21</accession>
<evidence type="ECO:0000313" key="2">
    <source>
        <dbReference type="Proteomes" id="UP001165960"/>
    </source>
</evidence>
<organism evidence="1 2">
    <name type="scientific">Entomophthora muscae</name>
    <dbReference type="NCBI Taxonomy" id="34485"/>
    <lineage>
        <taxon>Eukaryota</taxon>
        <taxon>Fungi</taxon>
        <taxon>Fungi incertae sedis</taxon>
        <taxon>Zoopagomycota</taxon>
        <taxon>Entomophthoromycotina</taxon>
        <taxon>Entomophthoromycetes</taxon>
        <taxon>Entomophthorales</taxon>
        <taxon>Entomophthoraceae</taxon>
        <taxon>Entomophthora</taxon>
    </lineage>
</organism>
<comment type="caution">
    <text evidence="1">The sequence shown here is derived from an EMBL/GenBank/DDBJ whole genome shotgun (WGS) entry which is preliminary data.</text>
</comment>
<dbReference type="Proteomes" id="UP001165960">
    <property type="component" value="Unassembled WGS sequence"/>
</dbReference>
<keyword evidence="2" id="KW-1185">Reference proteome</keyword>
<reference evidence="1" key="1">
    <citation type="submission" date="2022-04" db="EMBL/GenBank/DDBJ databases">
        <title>Genome of the entomopathogenic fungus Entomophthora muscae.</title>
        <authorList>
            <person name="Elya C."/>
            <person name="Lovett B.R."/>
            <person name="Lee E."/>
            <person name="Macias A.M."/>
            <person name="Hajek A.E."/>
            <person name="De Bivort B.L."/>
            <person name="Kasson M.T."/>
            <person name="De Fine Licht H.H."/>
            <person name="Stajich J.E."/>
        </authorList>
    </citation>
    <scope>NUCLEOTIDE SEQUENCE</scope>
    <source>
        <strain evidence="1">Berkeley</strain>
    </source>
</reference>
<name>A0ACC2TA21_9FUNG</name>
<dbReference type="EMBL" id="QTSX02003195">
    <property type="protein sequence ID" value="KAJ9071473.1"/>
    <property type="molecule type" value="Genomic_DNA"/>
</dbReference>
<protein>
    <submittedName>
        <fullName evidence="1">Uncharacterized protein</fullName>
    </submittedName>
</protein>